<dbReference type="InterPro" id="IPR052894">
    <property type="entry name" value="AsmA-related"/>
</dbReference>
<keyword evidence="1" id="KW-0472">Membrane</keyword>
<evidence type="ECO:0000313" key="3">
    <source>
        <dbReference type="Proteomes" id="UP000477680"/>
    </source>
</evidence>
<gene>
    <name evidence="2" type="ORF">G3T16_16470</name>
</gene>
<dbReference type="PANTHER" id="PTHR30441:SF8">
    <property type="entry name" value="DUF748 DOMAIN-CONTAINING PROTEIN"/>
    <property type="match status" value="1"/>
</dbReference>
<dbReference type="EMBL" id="CP048711">
    <property type="protein sequence ID" value="QIB66750.1"/>
    <property type="molecule type" value="Genomic_DNA"/>
</dbReference>
<dbReference type="KEGG" id="kim:G3T16_16470"/>
<protein>
    <submittedName>
        <fullName evidence="2">DUF748 domain-containing protein</fullName>
    </submittedName>
</protein>
<dbReference type="Pfam" id="PF05359">
    <property type="entry name" value="DUF748"/>
    <property type="match status" value="1"/>
</dbReference>
<dbReference type="Proteomes" id="UP000477680">
    <property type="component" value="Chromosome"/>
</dbReference>
<reference evidence="2 3" key="1">
    <citation type="submission" date="2020-02" db="EMBL/GenBank/DDBJ databases">
        <title>Genome sequencing for Kineobactrum sp. M2.</title>
        <authorList>
            <person name="Park S.-J."/>
        </authorList>
    </citation>
    <scope>NUCLEOTIDE SEQUENCE [LARGE SCALE GENOMIC DNA]</scope>
    <source>
        <strain evidence="2 3">M2</strain>
    </source>
</reference>
<dbReference type="AlphaFoldDB" id="A0A6C0U3K6"/>
<proteinExistence type="predicted"/>
<keyword evidence="1" id="KW-0812">Transmembrane</keyword>
<evidence type="ECO:0000256" key="1">
    <source>
        <dbReference type="SAM" id="Phobius"/>
    </source>
</evidence>
<organism evidence="2 3">
    <name type="scientific">Kineobactrum salinum</name>
    <dbReference type="NCBI Taxonomy" id="2708301"/>
    <lineage>
        <taxon>Bacteria</taxon>
        <taxon>Pseudomonadati</taxon>
        <taxon>Pseudomonadota</taxon>
        <taxon>Gammaproteobacteria</taxon>
        <taxon>Cellvibrionales</taxon>
        <taxon>Halieaceae</taxon>
        <taxon>Kineobactrum</taxon>
    </lineage>
</organism>
<sequence length="855" mass="93299">MRTVVRGIALAYLMYLALSFLVLLPVLNFVTPWLVHQQIQRTFSSELILFNPFSLTLHIREAELGDADGSRLLAFDRAQLNLSLATLWQPGLVFDVLALEGLYLHLLRRPDGQFNIADLAPAREPAAAPDPEADQDPLGITVGKLRFSAHRIEFIDQQHPQDYQSYLEGLRLEASGLSTVIEAGQAYHLVASSEGGGELEWRGDVSIAAGHSTGELALRNIDLRPLWRFAEPWLAFELERSTLELEAHYHIDWSGALRYGIDQGRLELRDSVISAADTTGLPDTGVSLASLQIEGIAVASAGRTVTVDHVLASELEVAGWSEGSRVSLAELFAMPATDTRADDSDTPPWQARIDGIELQDSQLRWRSEYTDPALLTISPVDAELRDLHWPAQAESPLTLSLRVNDQASLGATGKLHLGSGDGSVEFELQALPLAWLGPNLPPVLRAEIGSGLADTAGTLTLRDFAPDRIELDGAITDFSMVLHGADDALTRWDHLSWHGLALQLAQRRLELAELHLEGYEGRLHILKDGSINVQRLLEEDAAGREHPASEPASAAVDAAPQEPAWHIAAPAIFVSDSQLDFEDESLPIRFRSVIGGLNGTITDLGTDPGQPMKIDLQGSVDGYAPVTLDGTARPLQEPPALDLELNFRGVDMARLTPYSATYAGYEIERGSLDLTLQYALKDNRLQGDNELLIKQLKLGERVESDRALDLPLRLGIALLTDSSGVIDVTVPVSGDINNPEFNLGSVITGALVNLFTKMVTAPFRLLAGLVGSDEDLETVDFAAGSTELDNHGQQKLRDLAEAMQQRPAIKLVLTGQIDPDTDRRSLQQQRLQQELLDEGWTGKISTNAVRPGRKP</sequence>
<keyword evidence="1" id="KW-1133">Transmembrane helix</keyword>
<name>A0A6C0U3K6_9GAMM</name>
<feature type="transmembrane region" description="Helical" evidence="1">
    <location>
        <begin position="12"/>
        <end position="35"/>
    </location>
</feature>
<keyword evidence="3" id="KW-1185">Reference proteome</keyword>
<dbReference type="GO" id="GO:0090313">
    <property type="term" value="P:regulation of protein targeting to membrane"/>
    <property type="evidence" value="ECO:0007669"/>
    <property type="project" value="TreeGrafter"/>
</dbReference>
<accession>A0A6C0U3K6</accession>
<dbReference type="PANTHER" id="PTHR30441">
    <property type="entry name" value="DUF748 DOMAIN-CONTAINING PROTEIN"/>
    <property type="match status" value="1"/>
</dbReference>
<dbReference type="GO" id="GO:0005886">
    <property type="term" value="C:plasma membrane"/>
    <property type="evidence" value="ECO:0007669"/>
    <property type="project" value="TreeGrafter"/>
</dbReference>
<dbReference type="RefSeq" id="WP_163496184.1">
    <property type="nucleotide sequence ID" value="NZ_CP048711.1"/>
</dbReference>
<evidence type="ECO:0000313" key="2">
    <source>
        <dbReference type="EMBL" id="QIB66750.1"/>
    </source>
</evidence>
<dbReference type="InterPro" id="IPR008023">
    <property type="entry name" value="DUF748"/>
</dbReference>